<dbReference type="EMBL" id="GGEC01067583">
    <property type="protein sequence ID" value="MBX48067.1"/>
    <property type="molecule type" value="Transcribed_RNA"/>
</dbReference>
<protein>
    <submittedName>
        <fullName evidence="1">Uncharacterized protein</fullName>
    </submittedName>
</protein>
<organism evidence="1">
    <name type="scientific">Rhizophora mucronata</name>
    <name type="common">Asiatic mangrove</name>
    <dbReference type="NCBI Taxonomy" id="61149"/>
    <lineage>
        <taxon>Eukaryota</taxon>
        <taxon>Viridiplantae</taxon>
        <taxon>Streptophyta</taxon>
        <taxon>Embryophyta</taxon>
        <taxon>Tracheophyta</taxon>
        <taxon>Spermatophyta</taxon>
        <taxon>Magnoliopsida</taxon>
        <taxon>eudicotyledons</taxon>
        <taxon>Gunneridae</taxon>
        <taxon>Pentapetalae</taxon>
        <taxon>rosids</taxon>
        <taxon>fabids</taxon>
        <taxon>Malpighiales</taxon>
        <taxon>Rhizophoraceae</taxon>
        <taxon>Rhizophora</taxon>
    </lineage>
</organism>
<accession>A0A2P2P008</accession>
<name>A0A2P2P008_RHIMU</name>
<proteinExistence type="predicted"/>
<evidence type="ECO:0000313" key="1">
    <source>
        <dbReference type="EMBL" id="MBX48067.1"/>
    </source>
</evidence>
<reference evidence="1" key="1">
    <citation type="submission" date="2018-02" db="EMBL/GenBank/DDBJ databases">
        <title>Rhizophora mucronata_Transcriptome.</title>
        <authorList>
            <person name="Meera S.P."/>
            <person name="Sreeshan A."/>
            <person name="Augustine A."/>
        </authorList>
    </citation>
    <scope>NUCLEOTIDE SEQUENCE</scope>
    <source>
        <tissue evidence="1">Leaf</tissue>
    </source>
</reference>
<sequence>MKPCTACIQVKTLLLRILGHRYPSSKHRRRVSVGRFLSCNHFLKCGERIVHWLVVVTSFVSTIRGTTLLP</sequence>
<dbReference type="AlphaFoldDB" id="A0A2P2P008"/>